<dbReference type="Pfam" id="PF01059">
    <property type="entry name" value="Oxidored_q5_N"/>
    <property type="match status" value="1"/>
</dbReference>
<feature type="transmembrane region" description="Helical" evidence="16">
    <location>
        <begin position="258"/>
        <end position="279"/>
    </location>
</feature>
<evidence type="ECO:0000256" key="12">
    <source>
        <dbReference type="ARBA" id="ARBA00023075"/>
    </source>
</evidence>
<feature type="transmembrane region" description="Helical" evidence="16">
    <location>
        <begin position="149"/>
        <end position="168"/>
    </location>
</feature>
<evidence type="ECO:0000256" key="11">
    <source>
        <dbReference type="ARBA" id="ARBA00023027"/>
    </source>
</evidence>
<dbReference type="EC" id="7.1.1.2" evidence="3 16"/>
<feature type="transmembrane region" description="Helical" evidence="16">
    <location>
        <begin position="93"/>
        <end position="111"/>
    </location>
</feature>
<keyword evidence="7 16" id="KW-0812">Transmembrane</keyword>
<dbReference type="InterPro" id="IPR000260">
    <property type="entry name" value="NADH4_N"/>
</dbReference>
<evidence type="ECO:0000256" key="7">
    <source>
        <dbReference type="ARBA" id="ARBA00022692"/>
    </source>
</evidence>
<feature type="transmembrane region" description="Helical" evidence="16">
    <location>
        <begin position="21"/>
        <end position="42"/>
    </location>
</feature>
<evidence type="ECO:0000256" key="16">
    <source>
        <dbReference type="RuleBase" id="RU003297"/>
    </source>
</evidence>
<dbReference type="PANTHER" id="PTHR43507">
    <property type="entry name" value="NADH-UBIQUINONE OXIDOREDUCTASE CHAIN 4"/>
    <property type="match status" value="1"/>
</dbReference>
<feature type="transmembrane region" description="Helical" evidence="16">
    <location>
        <begin position="195"/>
        <end position="217"/>
    </location>
</feature>
<reference evidence="19" key="1">
    <citation type="journal article" date="2016" name="Biochem. Syst. Ecol.">
        <title>Molecular phylogeny and systematics of the Barbinae (Teleostei: Cyprinidae) in China inferred from mitochondrial DNA sequences.</title>
        <authorList>
            <person name="Zheng L.-P."/>
            <person name="Yang J.-X."/>
            <person name="Chen X.-Y."/>
        </authorList>
    </citation>
    <scope>NUCLEOTIDE SEQUENCE</scope>
    <source>
        <strain evidence="19">KIZZLP20110053</strain>
        <strain evidence="20">KIZZLP20110151</strain>
    </source>
</reference>
<comment type="similarity">
    <text evidence="2 16">Belongs to the complex I subunit 4 family.</text>
</comment>
<dbReference type="InterPro" id="IPR010227">
    <property type="entry name" value="NADH_Q_OxRdtase_chainM/4"/>
</dbReference>
<feature type="transmembrane region" description="Helical" evidence="16">
    <location>
        <begin position="117"/>
        <end position="137"/>
    </location>
</feature>
<feature type="transmembrane region" description="Helical" evidence="16">
    <location>
        <begin position="62"/>
        <end position="81"/>
    </location>
</feature>
<dbReference type="Pfam" id="PF00361">
    <property type="entry name" value="Proton_antipo_M"/>
    <property type="match status" value="1"/>
</dbReference>
<gene>
    <name evidence="19" type="primary">ND4</name>
</gene>
<dbReference type="GO" id="GO:0042773">
    <property type="term" value="P:ATP synthesis coupled electron transport"/>
    <property type="evidence" value="ECO:0007669"/>
    <property type="project" value="InterPro"/>
</dbReference>
<evidence type="ECO:0000256" key="8">
    <source>
        <dbReference type="ARBA" id="ARBA00022967"/>
    </source>
</evidence>
<keyword evidence="10 16" id="KW-1133">Transmembrane helix</keyword>
<proteinExistence type="inferred from homology"/>
<feature type="transmembrane region" description="Helical" evidence="16">
    <location>
        <begin position="351"/>
        <end position="370"/>
    </location>
</feature>
<feature type="transmembrane region" description="Helical" evidence="16">
    <location>
        <begin position="390"/>
        <end position="413"/>
    </location>
</feature>
<feature type="transmembrane region" description="Helical" evidence="16">
    <location>
        <begin position="310"/>
        <end position="330"/>
    </location>
</feature>
<dbReference type="GO" id="GO:0008137">
    <property type="term" value="F:NADH dehydrogenase (ubiquinone) activity"/>
    <property type="evidence" value="ECO:0007669"/>
    <property type="project" value="UniProtKB-UniRule"/>
</dbReference>
<keyword evidence="11 16" id="KW-0520">NAD</keyword>
<feature type="transmembrane region" description="Helical" evidence="16">
    <location>
        <begin position="286"/>
        <end position="304"/>
    </location>
</feature>
<feature type="domain" description="NADH:quinone oxidoreductase/Mrp antiporter transmembrane" evidence="17">
    <location>
        <begin position="113"/>
        <end position="404"/>
    </location>
</feature>
<dbReference type="NCBIfam" id="TIGR01972">
    <property type="entry name" value="NDH_I_M"/>
    <property type="match status" value="1"/>
</dbReference>
<evidence type="ECO:0000256" key="2">
    <source>
        <dbReference type="ARBA" id="ARBA00009025"/>
    </source>
</evidence>
<dbReference type="AlphaFoldDB" id="A0A1P7XUX7"/>
<sequence length="460" mass="51399">MLKVLIPTIMLFPTIWLTSPKWLWTTTTAHSLLIALTSLTWLKWTSETGWTSSNTYMATDPLSTPLLVLTCWLLPLMILASQNHISPEPISRQRTYIMLLASLQTFLILAFGATEVIMFYIMFEATLIPTLIIITRWGNQTERLNAGTYFLFYTLAGSLPLLVALLLLQQSTGTLSMLVLQYSQPLQLNSWGHTIWWAGCLVAFLVKMPLYGVHLWLPKAHVEAPVAGSMVLAAVLLKLGGYGMMRMMVMLDPLSKELAYPFIILALWGIIMTGSICLRQTDLKSLIAYSSVGHMGLVAGGILIQTPWGFSGAIILMIAHGLASSALFCLANTAYERTHSRTMVLARGLQVIFPLTAVWWFIANLANLALPPLPNLMGELMIITTLFNWSPWTIILTGLGTLITASYSLYMFLMSQRGPTPNHITGLQPFHTREHLLMTMHLIPIILLVTKPELMWGWCY</sequence>
<keyword evidence="14 16" id="KW-0472">Membrane</keyword>
<evidence type="ECO:0000259" key="17">
    <source>
        <dbReference type="Pfam" id="PF00361"/>
    </source>
</evidence>
<evidence type="ECO:0000256" key="4">
    <source>
        <dbReference type="ARBA" id="ARBA00021006"/>
    </source>
</evidence>
<evidence type="ECO:0000256" key="15">
    <source>
        <dbReference type="ARBA" id="ARBA00049551"/>
    </source>
</evidence>
<evidence type="ECO:0000256" key="1">
    <source>
        <dbReference type="ARBA" id="ARBA00004225"/>
    </source>
</evidence>
<name>A0A1P7XUX7_9TELE</name>
<dbReference type="PRINTS" id="PR01437">
    <property type="entry name" value="NUOXDRDTASE4"/>
</dbReference>
<evidence type="ECO:0000256" key="6">
    <source>
        <dbReference type="ARBA" id="ARBA00022660"/>
    </source>
</evidence>
<evidence type="ECO:0000259" key="18">
    <source>
        <dbReference type="Pfam" id="PF01059"/>
    </source>
</evidence>
<comment type="subcellular location">
    <subcellularLocation>
        <location evidence="1 16">Mitochondrion membrane</location>
        <topology evidence="1 16">Multi-pass membrane protein</topology>
    </subcellularLocation>
</comment>
<dbReference type="InterPro" id="IPR003918">
    <property type="entry name" value="NADH_UbQ_OxRdtase"/>
</dbReference>
<dbReference type="GO" id="GO:0003954">
    <property type="term" value="F:NADH dehydrogenase activity"/>
    <property type="evidence" value="ECO:0007669"/>
    <property type="project" value="TreeGrafter"/>
</dbReference>
<evidence type="ECO:0000256" key="9">
    <source>
        <dbReference type="ARBA" id="ARBA00022982"/>
    </source>
</evidence>
<keyword evidence="6 16" id="KW-0679">Respiratory chain</keyword>
<evidence type="ECO:0000256" key="13">
    <source>
        <dbReference type="ARBA" id="ARBA00023128"/>
    </source>
</evidence>
<comment type="catalytic activity">
    <reaction evidence="15 16">
        <text>a ubiquinone + NADH + 5 H(+)(in) = a ubiquinol + NAD(+) + 4 H(+)(out)</text>
        <dbReference type="Rhea" id="RHEA:29091"/>
        <dbReference type="Rhea" id="RHEA-COMP:9565"/>
        <dbReference type="Rhea" id="RHEA-COMP:9566"/>
        <dbReference type="ChEBI" id="CHEBI:15378"/>
        <dbReference type="ChEBI" id="CHEBI:16389"/>
        <dbReference type="ChEBI" id="CHEBI:17976"/>
        <dbReference type="ChEBI" id="CHEBI:57540"/>
        <dbReference type="ChEBI" id="CHEBI:57945"/>
        <dbReference type="EC" id="7.1.1.2"/>
    </reaction>
</comment>
<keyword evidence="12 16" id="KW-0830">Ubiquinone</keyword>
<keyword evidence="8" id="KW-1278">Translocase</keyword>
<geneLocation type="mitochondrion" evidence="19"/>
<dbReference type="PANTHER" id="PTHR43507:SF20">
    <property type="entry name" value="NADH-UBIQUINONE OXIDOREDUCTASE CHAIN 4"/>
    <property type="match status" value="1"/>
</dbReference>
<keyword evidence="5 16" id="KW-0813">Transport</keyword>
<organism evidence="19">
    <name type="scientific">Acrossocheilus iridescens</name>
    <dbReference type="NCBI Taxonomy" id="643335"/>
    <lineage>
        <taxon>Eukaryota</taxon>
        <taxon>Metazoa</taxon>
        <taxon>Chordata</taxon>
        <taxon>Craniata</taxon>
        <taxon>Vertebrata</taxon>
        <taxon>Euteleostomi</taxon>
        <taxon>Actinopterygii</taxon>
        <taxon>Neopterygii</taxon>
        <taxon>Teleostei</taxon>
        <taxon>Ostariophysi</taxon>
        <taxon>Cypriniformes</taxon>
        <taxon>Cyprinidae</taxon>
        <taxon>Acrossocheilinae</taxon>
        <taxon>Acrossocheilus</taxon>
    </lineage>
</organism>
<dbReference type="EMBL" id="KJ994752">
    <property type="protein sequence ID" value="AIP90316.1"/>
    <property type="molecule type" value="Genomic_DNA"/>
</dbReference>
<evidence type="ECO:0000256" key="3">
    <source>
        <dbReference type="ARBA" id="ARBA00012944"/>
    </source>
</evidence>
<dbReference type="InterPro" id="IPR001750">
    <property type="entry name" value="ND/Mrp_TM"/>
</dbReference>
<protein>
    <recommendedName>
        <fullName evidence="4 16">NADH-ubiquinone oxidoreductase chain 4</fullName>
        <ecNumber evidence="3 16">7.1.1.2</ecNumber>
    </recommendedName>
</protein>
<comment type="function">
    <text evidence="16">Core subunit of the mitochondrial membrane respiratory chain NADH dehydrogenase (Complex I) which catalyzes electron transfer from NADH through the respiratory chain, using ubiquinone as an electron acceptor. Essential for the catalytic activity and assembly of complex I.</text>
</comment>
<feature type="domain" description="NADH:ubiquinone oxidoreductase chain 4 N-terminal" evidence="18">
    <location>
        <begin position="1"/>
        <end position="110"/>
    </location>
</feature>
<evidence type="ECO:0000313" key="20">
    <source>
        <dbReference type="EMBL" id="AIP90316.1"/>
    </source>
</evidence>
<evidence type="ECO:0000256" key="10">
    <source>
        <dbReference type="ARBA" id="ARBA00022989"/>
    </source>
</evidence>
<evidence type="ECO:0000256" key="5">
    <source>
        <dbReference type="ARBA" id="ARBA00022448"/>
    </source>
</evidence>
<keyword evidence="13 16" id="KW-0496">Mitochondrion</keyword>
<keyword evidence="9 16" id="KW-0249">Electron transport</keyword>
<dbReference type="EMBL" id="KJ994746">
    <property type="protein sequence ID" value="AIP90310.1"/>
    <property type="molecule type" value="Genomic_DNA"/>
</dbReference>
<dbReference type="GO" id="GO:0015990">
    <property type="term" value="P:electron transport coupled proton transport"/>
    <property type="evidence" value="ECO:0007669"/>
    <property type="project" value="TreeGrafter"/>
</dbReference>
<dbReference type="GO" id="GO:0048039">
    <property type="term" value="F:ubiquinone binding"/>
    <property type="evidence" value="ECO:0007669"/>
    <property type="project" value="TreeGrafter"/>
</dbReference>
<evidence type="ECO:0000313" key="19">
    <source>
        <dbReference type="EMBL" id="AIP90310.1"/>
    </source>
</evidence>
<dbReference type="GO" id="GO:0031966">
    <property type="term" value="C:mitochondrial membrane"/>
    <property type="evidence" value="ECO:0007669"/>
    <property type="project" value="UniProtKB-SubCell"/>
</dbReference>
<feature type="transmembrane region" description="Helical" evidence="16">
    <location>
        <begin position="224"/>
        <end position="243"/>
    </location>
</feature>
<evidence type="ECO:0000256" key="14">
    <source>
        <dbReference type="ARBA" id="ARBA00023136"/>
    </source>
</evidence>
<accession>A0A1P7XUX7</accession>